<accession>A0A6P1T2K9</accession>
<evidence type="ECO:0000313" key="2">
    <source>
        <dbReference type="EMBL" id="QHQ37164.1"/>
    </source>
</evidence>
<dbReference type="AlphaFoldDB" id="A0A6P1T2K9"/>
<name>A0A6P1T2K9_9RHOB</name>
<feature type="transmembrane region" description="Helical" evidence="1">
    <location>
        <begin position="93"/>
        <end position="111"/>
    </location>
</feature>
<dbReference type="RefSeq" id="WP_161863705.1">
    <property type="nucleotide sequence ID" value="NZ_CP046620.1"/>
</dbReference>
<feature type="transmembrane region" description="Helical" evidence="1">
    <location>
        <begin position="123"/>
        <end position="144"/>
    </location>
</feature>
<feature type="transmembrane region" description="Helical" evidence="1">
    <location>
        <begin position="26"/>
        <end position="46"/>
    </location>
</feature>
<keyword evidence="1" id="KW-1133">Transmembrane helix</keyword>
<sequence length="166" mass="18311">MDFATATKTCLYKWRTFSGRSTRSEYWWFFLASVLFMALAFAIAFVATLLSDFSIGDIFGSASGIIFVLTLALPTLLVWVASLAVTVRRLHDLGFSGWWLLGYLFVTTVLGNVTDGLITNPQIVYQLAIANLAISFAGLVVMMIPGRRGPNAYGEDPRFDDVSVFS</sequence>
<evidence type="ECO:0000256" key="1">
    <source>
        <dbReference type="SAM" id="Phobius"/>
    </source>
</evidence>
<dbReference type="KEGG" id="amaq:GO499_19235"/>
<gene>
    <name evidence="2" type="ORF">GO499_19235</name>
</gene>
<keyword evidence="1" id="KW-0812">Transmembrane</keyword>
<reference evidence="2 3" key="1">
    <citation type="submission" date="2019-12" db="EMBL/GenBank/DDBJ databases">
        <title>Complete genome sequence of Algicella marina strain 9Alg 56(T) isolated from the red alga Tichocarpus crinitus.</title>
        <authorList>
            <person name="Kim S.-G."/>
            <person name="Nedashkovskaya O.I."/>
        </authorList>
    </citation>
    <scope>NUCLEOTIDE SEQUENCE [LARGE SCALE GENOMIC DNA]</scope>
    <source>
        <strain evidence="2 3">9Alg 56</strain>
    </source>
</reference>
<dbReference type="Proteomes" id="UP000464495">
    <property type="component" value="Chromosome"/>
</dbReference>
<keyword evidence="1" id="KW-0472">Membrane</keyword>
<keyword evidence="3" id="KW-1185">Reference proteome</keyword>
<dbReference type="PANTHER" id="PTHR34980:SF2">
    <property type="entry name" value="INNER MEMBRANE PROTEIN YHAH-RELATED"/>
    <property type="match status" value="1"/>
</dbReference>
<evidence type="ECO:0000313" key="3">
    <source>
        <dbReference type="Proteomes" id="UP000464495"/>
    </source>
</evidence>
<proteinExistence type="predicted"/>
<feature type="transmembrane region" description="Helical" evidence="1">
    <location>
        <begin position="58"/>
        <end position="81"/>
    </location>
</feature>
<dbReference type="InterPro" id="IPR008523">
    <property type="entry name" value="DUF805"/>
</dbReference>
<dbReference type="GO" id="GO:0005886">
    <property type="term" value="C:plasma membrane"/>
    <property type="evidence" value="ECO:0007669"/>
    <property type="project" value="TreeGrafter"/>
</dbReference>
<dbReference type="Pfam" id="PF05656">
    <property type="entry name" value="DUF805"/>
    <property type="match status" value="1"/>
</dbReference>
<dbReference type="EMBL" id="CP046620">
    <property type="protein sequence ID" value="QHQ37164.1"/>
    <property type="molecule type" value="Genomic_DNA"/>
</dbReference>
<protein>
    <submittedName>
        <fullName evidence="2">DUF805 domain-containing protein</fullName>
    </submittedName>
</protein>
<organism evidence="2 3">
    <name type="scientific">Algicella marina</name>
    <dbReference type="NCBI Taxonomy" id="2683284"/>
    <lineage>
        <taxon>Bacteria</taxon>
        <taxon>Pseudomonadati</taxon>
        <taxon>Pseudomonadota</taxon>
        <taxon>Alphaproteobacteria</taxon>
        <taxon>Rhodobacterales</taxon>
        <taxon>Paracoccaceae</taxon>
        <taxon>Algicella</taxon>
    </lineage>
</organism>
<dbReference type="PANTHER" id="PTHR34980">
    <property type="entry name" value="INNER MEMBRANE PROTEIN-RELATED-RELATED"/>
    <property type="match status" value="1"/>
</dbReference>